<organism evidence="1 2">
    <name type="scientific">Canna indica</name>
    <name type="common">Indian-shot</name>
    <dbReference type="NCBI Taxonomy" id="4628"/>
    <lineage>
        <taxon>Eukaryota</taxon>
        <taxon>Viridiplantae</taxon>
        <taxon>Streptophyta</taxon>
        <taxon>Embryophyta</taxon>
        <taxon>Tracheophyta</taxon>
        <taxon>Spermatophyta</taxon>
        <taxon>Magnoliopsida</taxon>
        <taxon>Liliopsida</taxon>
        <taxon>Zingiberales</taxon>
        <taxon>Cannaceae</taxon>
        <taxon>Canna</taxon>
    </lineage>
</organism>
<sequence length="102" mass="10717">MGVGVRRKVVAAEGIRARVRVLFISPASIILYFDDGRRCNVVVDAEKARVGFADLGVELASSYGGEAVEGRVRRRVVAEAGRAAAGVAARAGATVSTFMLHS</sequence>
<dbReference type="EMBL" id="CP136893">
    <property type="protein sequence ID" value="WOL03976.1"/>
    <property type="molecule type" value="Genomic_DNA"/>
</dbReference>
<keyword evidence="2" id="KW-1185">Reference proteome</keyword>
<reference evidence="1 2" key="1">
    <citation type="submission" date="2023-10" db="EMBL/GenBank/DDBJ databases">
        <title>Chromosome-scale genome assembly provides insights into flower coloration mechanisms of Canna indica.</title>
        <authorList>
            <person name="Li C."/>
        </authorList>
    </citation>
    <scope>NUCLEOTIDE SEQUENCE [LARGE SCALE GENOMIC DNA]</scope>
    <source>
        <tissue evidence="1">Flower</tissue>
    </source>
</reference>
<dbReference type="Proteomes" id="UP001327560">
    <property type="component" value="Chromosome 4"/>
</dbReference>
<protein>
    <submittedName>
        <fullName evidence="1">Uncharacterized protein</fullName>
    </submittedName>
</protein>
<dbReference type="AlphaFoldDB" id="A0AAQ3QC06"/>
<gene>
    <name evidence="1" type="ORF">Cni_G12697</name>
</gene>
<proteinExistence type="predicted"/>
<accession>A0AAQ3QC06</accession>
<evidence type="ECO:0000313" key="1">
    <source>
        <dbReference type="EMBL" id="WOL03976.1"/>
    </source>
</evidence>
<evidence type="ECO:0000313" key="2">
    <source>
        <dbReference type="Proteomes" id="UP001327560"/>
    </source>
</evidence>
<name>A0AAQ3QC06_9LILI</name>